<reference evidence="4 5" key="2">
    <citation type="submission" date="2016-01" db="EMBL/GenBank/DDBJ databases">
        <title>Microcella alkaliphila JAM AC0309 whole genome shotgun sequence.</title>
        <authorList>
            <person name="Kurata A."/>
            <person name="Hirose Y."/>
            <person name="Kishimoto N."/>
            <person name="Kobayashi T."/>
        </authorList>
    </citation>
    <scope>NUCLEOTIDE SEQUENCE [LARGE SCALE GENOMIC DNA]</scope>
    <source>
        <strain evidence="4 5">JAM AC0309</strain>
    </source>
</reference>
<keyword evidence="1 2" id="KW-0597">Phosphoprotein</keyword>
<dbReference type="PANTHER" id="PTHR44591">
    <property type="entry name" value="STRESS RESPONSE REGULATOR PROTEIN 1"/>
    <property type="match status" value="1"/>
</dbReference>
<protein>
    <submittedName>
        <fullName evidence="4">Response regulator containing CheY-like receiver</fullName>
    </submittedName>
</protein>
<evidence type="ECO:0000256" key="2">
    <source>
        <dbReference type="PROSITE-ProRule" id="PRU00169"/>
    </source>
</evidence>
<dbReference type="PANTHER" id="PTHR44591:SF3">
    <property type="entry name" value="RESPONSE REGULATORY DOMAIN-CONTAINING PROTEIN"/>
    <property type="match status" value="1"/>
</dbReference>
<organism evidence="4 5">
    <name type="scientific">Microcella alkaliphila</name>
    <dbReference type="NCBI Taxonomy" id="279828"/>
    <lineage>
        <taxon>Bacteria</taxon>
        <taxon>Bacillati</taxon>
        <taxon>Actinomycetota</taxon>
        <taxon>Actinomycetes</taxon>
        <taxon>Micrococcales</taxon>
        <taxon>Microbacteriaceae</taxon>
        <taxon>Microcella</taxon>
    </lineage>
</organism>
<evidence type="ECO:0000313" key="5">
    <source>
        <dbReference type="Proteomes" id="UP000218965"/>
    </source>
</evidence>
<dbReference type="InterPro" id="IPR011006">
    <property type="entry name" value="CheY-like_superfamily"/>
</dbReference>
<sequence length="128" mass="13265">MAAPDRPATVVVADDDDLVRTVLRMALSSMSLTVREAADSRALAAAVDDGAVDLTILDISIPGPGLAANVALVREAAPDARILILSGDTEVPASEAPLIDDFARKPIDLDELRSRVSHLLGTPSASTP</sequence>
<proteinExistence type="predicted"/>
<dbReference type="SUPFAM" id="SSF52172">
    <property type="entry name" value="CheY-like"/>
    <property type="match status" value="1"/>
</dbReference>
<feature type="modified residue" description="4-aspartylphosphate" evidence="2">
    <location>
        <position position="58"/>
    </location>
</feature>
<name>A0A0U4WYR5_9MICO</name>
<dbReference type="GO" id="GO:0000160">
    <property type="term" value="P:phosphorelay signal transduction system"/>
    <property type="evidence" value="ECO:0007669"/>
    <property type="project" value="InterPro"/>
</dbReference>
<feature type="domain" description="Response regulatory" evidence="3">
    <location>
        <begin position="9"/>
        <end position="120"/>
    </location>
</feature>
<dbReference type="Proteomes" id="UP000218965">
    <property type="component" value="Chromosome"/>
</dbReference>
<dbReference type="Gene3D" id="3.40.50.2300">
    <property type="match status" value="1"/>
</dbReference>
<evidence type="ECO:0000313" key="4">
    <source>
        <dbReference type="EMBL" id="BAU32760.1"/>
    </source>
</evidence>
<dbReference type="Pfam" id="PF00072">
    <property type="entry name" value="Response_reg"/>
    <property type="match status" value="1"/>
</dbReference>
<dbReference type="AlphaFoldDB" id="A0A0U4WYR5"/>
<dbReference type="KEGG" id="malk:MalAC0309_1913"/>
<dbReference type="EMBL" id="AP017315">
    <property type="protein sequence ID" value="BAU32760.1"/>
    <property type="molecule type" value="Genomic_DNA"/>
</dbReference>
<evidence type="ECO:0000259" key="3">
    <source>
        <dbReference type="PROSITE" id="PS50110"/>
    </source>
</evidence>
<dbReference type="PROSITE" id="PS50110">
    <property type="entry name" value="RESPONSE_REGULATORY"/>
    <property type="match status" value="1"/>
</dbReference>
<dbReference type="RefSeq" id="WP_096422173.1">
    <property type="nucleotide sequence ID" value="NZ_AP017315.1"/>
</dbReference>
<dbReference type="SMART" id="SM00448">
    <property type="entry name" value="REC"/>
    <property type="match status" value="1"/>
</dbReference>
<evidence type="ECO:0000256" key="1">
    <source>
        <dbReference type="ARBA" id="ARBA00022553"/>
    </source>
</evidence>
<accession>A0A0U4WYR5</accession>
<dbReference type="InterPro" id="IPR050595">
    <property type="entry name" value="Bact_response_regulator"/>
</dbReference>
<gene>
    <name evidence="4" type="ORF">MalAC0309_1913</name>
</gene>
<dbReference type="OrthoDB" id="9794815at2"/>
<dbReference type="InterPro" id="IPR001789">
    <property type="entry name" value="Sig_transdc_resp-reg_receiver"/>
</dbReference>
<reference evidence="5" key="1">
    <citation type="submission" date="2015-12" db="EMBL/GenBank/DDBJ databases">
        <authorList>
            <person name="Shamseldin A."/>
            <person name="Moawad H."/>
            <person name="Abd El-Rahim W.M."/>
            <person name="Sadowsky M.J."/>
        </authorList>
    </citation>
    <scope>NUCLEOTIDE SEQUENCE [LARGE SCALE GENOMIC DNA]</scope>
    <source>
        <strain evidence="5">JAM AC0309</strain>
    </source>
</reference>